<dbReference type="Pfam" id="PF01551">
    <property type="entry name" value="Peptidase_M23"/>
    <property type="match status" value="1"/>
</dbReference>
<evidence type="ECO:0000313" key="4">
    <source>
        <dbReference type="EMBL" id="AUO19115.1"/>
    </source>
</evidence>
<dbReference type="GO" id="GO:0004222">
    <property type="term" value="F:metalloendopeptidase activity"/>
    <property type="evidence" value="ECO:0007669"/>
    <property type="project" value="TreeGrafter"/>
</dbReference>
<sequence>MSKNPKDRDDRNKGRNDNYDRRIIVDPPSDEQKKQPEEAVSSRRKGFYIILLLGITAIGIYAVLNSLLPHTTAKKPNETKTGSAYSTAAPNYDSVPANAQTTPYDASEPLSRNEINSQTQKATEKPDAETTSDSEAAELVQPPVSGKIIKDFSDSELLYSDTMKDWRTHAGVDIAANKDTPVTAIKDGVLKKVYEDSLFGTTVILHHDDSGIDSVYCNLKDATSEPIGAAIKMGDVLGKVGSSAVSEVNDQPHLHFEIKLDDNFLDPKQFVKFEEVDYVQPEPSASASASAATSSSAAPTTSNSSVPTTSNP</sequence>
<feature type="compositionally biased region" description="Polar residues" evidence="1">
    <location>
        <begin position="79"/>
        <end position="89"/>
    </location>
</feature>
<name>A0A2K9P1I2_9FIRM</name>
<reference evidence="4 5" key="1">
    <citation type="submission" date="2017-04" db="EMBL/GenBank/DDBJ databases">
        <title>Monoglobus pectinilyticus 14 draft genome.</title>
        <authorList>
            <person name="Kim C."/>
            <person name="Rosendale D.I."/>
            <person name="Kelly W.J."/>
            <person name="Tannock G.W."/>
            <person name="Patchett M.L."/>
            <person name="Jordens J.Z."/>
        </authorList>
    </citation>
    <scope>NUCLEOTIDE SEQUENCE [LARGE SCALE GENOMIC DNA]</scope>
    <source>
        <strain evidence="4 5">14</strain>
    </source>
</reference>
<dbReference type="InterPro" id="IPR011055">
    <property type="entry name" value="Dup_hybrid_motif"/>
</dbReference>
<feature type="transmembrane region" description="Helical" evidence="2">
    <location>
        <begin position="47"/>
        <end position="68"/>
    </location>
</feature>
<evidence type="ECO:0000256" key="1">
    <source>
        <dbReference type="SAM" id="MobiDB-lite"/>
    </source>
</evidence>
<evidence type="ECO:0000259" key="3">
    <source>
        <dbReference type="Pfam" id="PF01551"/>
    </source>
</evidence>
<feature type="region of interest" description="Disordered" evidence="1">
    <location>
        <begin position="72"/>
        <end position="140"/>
    </location>
</feature>
<keyword evidence="2" id="KW-0472">Membrane</keyword>
<keyword evidence="2" id="KW-0812">Transmembrane</keyword>
<protein>
    <submittedName>
        <fullName evidence="4">Peptidase,M23/M37 family</fullName>
    </submittedName>
</protein>
<dbReference type="AlphaFoldDB" id="A0A2K9P1I2"/>
<dbReference type="OrthoDB" id="9801106at2"/>
<dbReference type="PANTHER" id="PTHR21666">
    <property type="entry name" value="PEPTIDASE-RELATED"/>
    <property type="match status" value="1"/>
</dbReference>
<dbReference type="GeneID" id="98062360"/>
<dbReference type="RefSeq" id="WP_102365345.1">
    <property type="nucleotide sequence ID" value="NZ_CP020991.1"/>
</dbReference>
<evidence type="ECO:0000256" key="2">
    <source>
        <dbReference type="SAM" id="Phobius"/>
    </source>
</evidence>
<feature type="compositionally biased region" description="Low complexity" evidence="1">
    <location>
        <begin position="283"/>
        <end position="312"/>
    </location>
</feature>
<dbReference type="InterPro" id="IPR050570">
    <property type="entry name" value="Cell_wall_metabolism_enzyme"/>
</dbReference>
<dbReference type="KEGG" id="mpec:B9O19_00944"/>
<keyword evidence="5" id="KW-1185">Reference proteome</keyword>
<proteinExistence type="predicted"/>
<dbReference type="Proteomes" id="UP000235589">
    <property type="component" value="Chromosome"/>
</dbReference>
<feature type="region of interest" description="Disordered" evidence="1">
    <location>
        <begin position="282"/>
        <end position="312"/>
    </location>
</feature>
<feature type="region of interest" description="Disordered" evidence="1">
    <location>
        <begin position="1"/>
        <end position="41"/>
    </location>
</feature>
<keyword evidence="2" id="KW-1133">Transmembrane helix</keyword>
<organism evidence="4 5">
    <name type="scientific">Monoglobus pectinilyticus</name>
    <dbReference type="NCBI Taxonomy" id="1981510"/>
    <lineage>
        <taxon>Bacteria</taxon>
        <taxon>Bacillati</taxon>
        <taxon>Bacillota</taxon>
        <taxon>Clostridia</taxon>
        <taxon>Monoglobales</taxon>
        <taxon>Monoglobaceae</taxon>
        <taxon>Monoglobus</taxon>
    </lineage>
</organism>
<dbReference type="CDD" id="cd12797">
    <property type="entry name" value="M23_peptidase"/>
    <property type="match status" value="1"/>
</dbReference>
<dbReference type="SUPFAM" id="SSF51261">
    <property type="entry name" value="Duplicated hybrid motif"/>
    <property type="match status" value="1"/>
</dbReference>
<dbReference type="PANTHER" id="PTHR21666:SF270">
    <property type="entry name" value="MUREIN HYDROLASE ACTIVATOR ENVC"/>
    <property type="match status" value="1"/>
</dbReference>
<dbReference type="EMBL" id="CP020991">
    <property type="protein sequence ID" value="AUO19115.1"/>
    <property type="molecule type" value="Genomic_DNA"/>
</dbReference>
<gene>
    <name evidence="4" type="ORF">B9O19_00944</name>
</gene>
<dbReference type="Gene3D" id="2.70.70.10">
    <property type="entry name" value="Glucose Permease (Domain IIA)"/>
    <property type="match status" value="1"/>
</dbReference>
<evidence type="ECO:0000313" key="5">
    <source>
        <dbReference type="Proteomes" id="UP000235589"/>
    </source>
</evidence>
<dbReference type="InterPro" id="IPR016047">
    <property type="entry name" value="M23ase_b-sheet_dom"/>
</dbReference>
<feature type="domain" description="M23ase beta-sheet core" evidence="3">
    <location>
        <begin position="168"/>
        <end position="267"/>
    </location>
</feature>
<accession>A0A2K9P1I2</accession>